<dbReference type="SUPFAM" id="SSF88946">
    <property type="entry name" value="Sigma2 domain of RNA polymerase sigma factors"/>
    <property type="match status" value="1"/>
</dbReference>
<keyword evidence="3" id="KW-0731">Sigma factor</keyword>
<feature type="domain" description="RNA polymerase sigma factor 70 region 4 type 2" evidence="6">
    <location>
        <begin position="86"/>
        <end position="138"/>
    </location>
</feature>
<comment type="caution">
    <text evidence="7">The sequence shown here is derived from an EMBL/GenBank/DDBJ whole genome shotgun (WGS) entry which is preliminary data.</text>
</comment>
<keyword evidence="5" id="KW-0804">Transcription</keyword>
<dbReference type="Proteomes" id="UP001187221">
    <property type="component" value="Unassembled WGS sequence"/>
</dbReference>
<evidence type="ECO:0000256" key="3">
    <source>
        <dbReference type="ARBA" id="ARBA00023082"/>
    </source>
</evidence>
<evidence type="ECO:0000256" key="1">
    <source>
        <dbReference type="ARBA" id="ARBA00010641"/>
    </source>
</evidence>
<name>A0ABQ6PC40_9SPHN</name>
<evidence type="ECO:0000259" key="6">
    <source>
        <dbReference type="Pfam" id="PF08281"/>
    </source>
</evidence>
<dbReference type="NCBIfam" id="TIGR02937">
    <property type="entry name" value="sigma70-ECF"/>
    <property type="match status" value="1"/>
</dbReference>
<dbReference type="InterPro" id="IPR013324">
    <property type="entry name" value="RNA_pol_sigma_r3/r4-like"/>
</dbReference>
<dbReference type="Gene3D" id="1.10.10.10">
    <property type="entry name" value="Winged helix-like DNA-binding domain superfamily/Winged helix DNA-binding domain"/>
    <property type="match status" value="1"/>
</dbReference>
<evidence type="ECO:0000313" key="8">
    <source>
        <dbReference type="Proteomes" id="UP001187221"/>
    </source>
</evidence>
<accession>A0ABQ6PC40</accession>
<dbReference type="PANTHER" id="PTHR43133">
    <property type="entry name" value="RNA POLYMERASE ECF-TYPE SIGMA FACTO"/>
    <property type="match status" value="1"/>
</dbReference>
<dbReference type="EMBL" id="BTFW01000003">
    <property type="protein sequence ID" value="GMM62542.1"/>
    <property type="molecule type" value="Genomic_DNA"/>
</dbReference>
<organism evidence="7 8">
    <name type="scientific">Novosphingobium pituita</name>
    <dbReference type="NCBI Taxonomy" id="3056842"/>
    <lineage>
        <taxon>Bacteria</taxon>
        <taxon>Pseudomonadati</taxon>
        <taxon>Pseudomonadota</taxon>
        <taxon>Alphaproteobacteria</taxon>
        <taxon>Sphingomonadales</taxon>
        <taxon>Sphingomonadaceae</taxon>
        <taxon>Novosphingobium</taxon>
    </lineage>
</organism>
<evidence type="ECO:0000256" key="2">
    <source>
        <dbReference type="ARBA" id="ARBA00023015"/>
    </source>
</evidence>
<dbReference type="InterPro" id="IPR036388">
    <property type="entry name" value="WH-like_DNA-bd_sf"/>
</dbReference>
<dbReference type="InterPro" id="IPR013249">
    <property type="entry name" value="RNA_pol_sigma70_r4_t2"/>
</dbReference>
<dbReference type="InterPro" id="IPR013325">
    <property type="entry name" value="RNA_pol_sigma_r2"/>
</dbReference>
<evidence type="ECO:0000256" key="4">
    <source>
        <dbReference type="ARBA" id="ARBA00023125"/>
    </source>
</evidence>
<protein>
    <recommendedName>
        <fullName evidence="6">RNA polymerase sigma factor 70 region 4 type 2 domain-containing protein</fullName>
    </recommendedName>
</protein>
<evidence type="ECO:0000313" key="7">
    <source>
        <dbReference type="EMBL" id="GMM62542.1"/>
    </source>
</evidence>
<gene>
    <name evidence="7" type="ORF">NUTIK01_33190</name>
</gene>
<keyword evidence="4" id="KW-0238">DNA-binding</keyword>
<dbReference type="PANTHER" id="PTHR43133:SF8">
    <property type="entry name" value="RNA POLYMERASE SIGMA FACTOR HI_1459-RELATED"/>
    <property type="match status" value="1"/>
</dbReference>
<dbReference type="InterPro" id="IPR014284">
    <property type="entry name" value="RNA_pol_sigma-70_dom"/>
</dbReference>
<comment type="similarity">
    <text evidence="1">Belongs to the sigma-70 factor family. ECF subfamily.</text>
</comment>
<sequence>MRDPGDIDDVIQEAYCRLSELPDHRHIRSGRAYLFATARSIVIHNARRQRSGAGEAAETAQIVEIVALPDEAPSPEQEVGARLQLRRVLDLIAALPPAYRHALEMRRLHGLSQKETALHLGVTEKVVENNALRGLRLLMKMMASGEDSPANRPPEARDEPALHVLPVHVLPSHVHH</sequence>
<dbReference type="InterPro" id="IPR039425">
    <property type="entry name" value="RNA_pol_sigma-70-like"/>
</dbReference>
<dbReference type="Pfam" id="PF08281">
    <property type="entry name" value="Sigma70_r4_2"/>
    <property type="match status" value="1"/>
</dbReference>
<keyword evidence="2" id="KW-0805">Transcription regulation</keyword>
<dbReference type="SUPFAM" id="SSF88659">
    <property type="entry name" value="Sigma3 and sigma4 domains of RNA polymerase sigma factors"/>
    <property type="match status" value="1"/>
</dbReference>
<proteinExistence type="inferred from homology"/>
<keyword evidence="8" id="KW-1185">Reference proteome</keyword>
<reference evidence="7 8" key="1">
    <citation type="submission" date="2023-06" db="EMBL/GenBank/DDBJ databases">
        <title>Draft genome sequence of Novosphingobium sp. strain IK01.</title>
        <authorList>
            <person name="Hatamoto M."/>
            <person name="Ikarashi T."/>
            <person name="Yamaguchi T."/>
        </authorList>
    </citation>
    <scope>NUCLEOTIDE SEQUENCE [LARGE SCALE GENOMIC DNA]</scope>
    <source>
        <strain evidence="7 8">IK01</strain>
    </source>
</reference>
<evidence type="ECO:0000256" key="5">
    <source>
        <dbReference type="ARBA" id="ARBA00023163"/>
    </source>
</evidence>